<dbReference type="Proteomes" id="UP000000560">
    <property type="component" value="Chromosome VI"/>
</dbReference>
<feature type="transmembrane region" description="Helical" evidence="1">
    <location>
        <begin position="48"/>
        <end position="67"/>
    </location>
</feature>
<name>Q5B9I0_EMENI</name>
<dbReference type="eggNOG" id="ENOG502SFYQ">
    <property type="taxonomic scope" value="Eukaryota"/>
</dbReference>
<dbReference type="Pfam" id="PF00561">
    <property type="entry name" value="Abhydrolase_1"/>
    <property type="match status" value="1"/>
</dbReference>
<organism evidence="3 4">
    <name type="scientific">Emericella nidulans (strain FGSC A4 / ATCC 38163 / CBS 112.46 / NRRL 194 / M139)</name>
    <name type="common">Aspergillus nidulans</name>
    <dbReference type="NCBI Taxonomy" id="227321"/>
    <lineage>
        <taxon>Eukaryota</taxon>
        <taxon>Fungi</taxon>
        <taxon>Dikarya</taxon>
        <taxon>Ascomycota</taxon>
        <taxon>Pezizomycotina</taxon>
        <taxon>Eurotiomycetes</taxon>
        <taxon>Eurotiomycetidae</taxon>
        <taxon>Eurotiales</taxon>
        <taxon>Aspergillaceae</taxon>
        <taxon>Aspergillus</taxon>
        <taxon>Aspergillus subgen. Nidulantes</taxon>
    </lineage>
</organism>
<gene>
    <name evidence="3" type="ORF">ANIA_02800</name>
</gene>
<dbReference type="SUPFAM" id="SSF53474">
    <property type="entry name" value="alpha/beta-Hydrolases"/>
    <property type="match status" value="1"/>
</dbReference>
<evidence type="ECO:0000259" key="2">
    <source>
        <dbReference type="Pfam" id="PF00561"/>
    </source>
</evidence>
<dbReference type="STRING" id="227321.Q5B9I0"/>
<dbReference type="PRINTS" id="PR00412">
    <property type="entry name" value="EPOXHYDRLASE"/>
</dbReference>
<feature type="transmembrane region" description="Helical" evidence="1">
    <location>
        <begin position="20"/>
        <end position="41"/>
    </location>
</feature>
<dbReference type="AlphaFoldDB" id="Q5B9I0"/>
<dbReference type="GeneID" id="2874428"/>
<protein>
    <submittedName>
        <fullName evidence="3">Haloalkane dehalogenase family protein (AFU_orthologue AFUA_8G01700)</fullName>
    </submittedName>
</protein>
<proteinExistence type="predicted"/>
<keyword evidence="4" id="KW-1185">Reference proteome</keyword>
<dbReference type="OrthoDB" id="284184at2759"/>
<dbReference type="GO" id="GO:0016787">
    <property type="term" value="F:hydrolase activity"/>
    <property type="evidence" value="ECO:0000318"/>
    <property type="project" value="GO_Central"/>
</dbReference>
<dbReference type="EMBL" id="BN001306">
    <property type="protein sequence ID" value="CBF83988.1"/>
    <property type="molecule type" value="Genomic_DNA"/>
</dbReference>
<dbReference type="Gene3D" id="3.40.50.1820">
    <property type="entry name" value="alpha/beta hydrolase"/>
    <property type="match status" value="1"/>
</dbReference>
<keyword evidence="1" id="KW-0472">Membrane</keyword>
<feature type="domain" description="AB hydrolase-1" evidence="2">
    <location>
        <begin position="169"/>
        <end position="277"/>
    </location>
</feature>
<keyword evidence="1" id="KW-0812">Transmembrane</keyword>
<dbReference type="InterPro" id="IPR000073">
    <property type="entry name" value="AB_hydrolase_1"/>
</dbReference>
<dbReference type="InParanoid" id="Q5B9I0"/>
<accession>C8VJJ7</accession>
<dbReference type="InterPro" id="IPR000639">
    <property type="entry name" value="Epox_hydrolase-like"/>
</dbReference>
<dbReference type="RefSeq" id="XP_660404.1">
    <property type="nucleotide sequence ID" value="XM_655312.1"/>
</dbReference>
<dbReference type="InterPro" id="IPR029058">
    <property type="entry name" value="AB_hydrolase_fold"/>
</dbReference>
<dbReference type="KEGG" id="ani:ANIA_02800"/>
<keyword evidence="1" id="KW-1133">Transmembrane helix</keyword>
<dbReference type="PANTHER" id="PTHR43689">
    <property type="entry name" value="HYDROLASE"/>
    <property type="match status" value="1"/>
</dbReference>
<reference evidence="4" key="2">
    <citation type="journal article" date="2009" name="Fungal Genet. Biol.">
        <title>The 2008 update of the Aspergillus nidulans genome annotation: a community effort.</title>
        <authorList>
            <person name="Wortman J.R."/>
            <person name="Gilsenan J.M."/>
            <person name="Joardar V."/>
            <person name="Deegan J."/>
            <person name="Clutterbuck J."/>
            <person name="Andersen M.R."/>
            <person name="Archer D."/>
            <person name="Bencina M."/>
            <person name="Braus G."/>
            <person name="Coutinho P."/>
            <person name="von Dohren H."/>
            <person name="Doonan J."/>
            <person name="Driessen A.J."/>
            <person name="Durek P."/>
            <person name="Espeso E."/>
            <person name="Fekete E."/>
            <person name="Flipphi M."/>
            <person name="Estrada C.G."/>
            <person name="Geysens S."/>
            <person name="Goldman G."/>
            <person name="de Groot P.W."/>
            <person name="Hansen K."/>
            <person name="Harris S.D."/>
            <person name="Heinekamp T."/>
            <person name="Helmstaedt K."/>
            <person name="Henrissat B."/>
            <person name="Hofmann G."/>
            <person name="Homan T."/>
            <person name="Horio T."/>
            <person name="Horiuchi H."/>
            <person name="James S."/>
            <person name="Jones M."/>
            <person name="Karaffa L."/>
            <person name="Karanyi Z."/>
            <person name="Kato M."/>
            <person name="Keller N."/>
            <person name="Kelly D.E."/>
            <person name="Kiel J.A."/>
            <person name="Kim J.M."/>
            <person name="van der Klei I.J."/>
            <person name="Klis F.M."/>
            <person name="Kovalchuk A."/>
            <person name="Krasevec N."/>
            <person name="Kubicek C.P."/>
            <person name="Liu B."/>
            <person name="Maccabe A."/>
            <person name="Meyer V."/>
            <person name="Mirabito P."/>
            <person name="Miskei M."/>
            <person name="Mos M."/>
            <person name="Mullins J."/>
            <person name="Nelson D.R."/>
            <person name="Nielsen J."/>
            <person name="Oakley B.R."/>
            <person name="Osmani S.A."/>
            <person name="Pakula T."/>
            <person name="Paszewski A."/>
            <person name="Paulsen I."/>
            <person name="Pilsyk S."/>
            <person name="Pocsi I."/>
            <person name="Punt P.J."/>
            <person name="Ram A.F."/>
            <person name="Ren Q."/>
            <person name="Robellet X."/>
            <person name="Robson G."/>
            <person name="Seiboth B."/>
            <person name="van Solingen P."/>
            <person name="Specht T."/>
            <person name="Sun J."/>
            <person name="Taheri-Talesh N."/>
            <person name="Takeshita N."/>
            <person name="Ussery D."/>
            <person name="vanKuyk P.A."/>
            <person name="Visser H."/>
            <person name="van de Vondervoort P.J."/>
            <person name="de Vries R.P."/>
            <person name="Walton J."/>
            <person name="Xiang X."/>
            <person name="Xiong Y."/>
            <person name="Zeng A.P."/>
            <person name="Brandt B.W."/>
            <person name="Cornell M.J."/>
            <person name="van den Hondel C.A."/>
            <person name="Visser J."/>
            <person name="Oliver S.G."/>
            <person name="Turner G."/>
        </authorList>
    </citation>
    <scope>GENOME REANNOTATION</scope>
    <source>
        <strain evidence="4">FGSC A4 / ATCC 38163 / CBS 112.46 / NRRL 194 / M139</strain>
    </source>
</reference>
<dbReference type="HOGENOM" id="CLU_049752_0_0_1"/>
<dbReference type="ESTHER" id="emeni-q5b9i0">
    <property type="family name" value="Haloalkane_dehalogenase-HLD1"/>
</dbReference>
<evidence type="ECO:0000313" key="4">
    <source>
        <dbReference type="Proteomes" id="UP000000560"/>
    </source>
</evidence>
<dbReference type="OMA" id="ELHIHTL"/>
<sequence>MPLHLNLNIQTDRAYKLASHITETASMAILTLAGYLSSFVLSFTTIRLILVFILLPLYLYKFLLSLLPATIKNSIHLLVGPSGWSRLIKHTETYRNKSDTLAQAQLDGSYRFKPEEVFSIARNSRGWMETAPWANETEEFEVCGAKVRYIHLHASYSSVLQDGKREHRPIVFLHGNPSWSYAWRNVFPSLLNRGHDVYTIDWLGHGRSDKILQQEVITPELHIHTLVKFFEVTGLRNAIVAAHDWGGCIALCTIPRLPAETVDKLFLLNTFFPPRLSDSSLHYRLLNRIWYCTTGLLGGYLPESMIHRILEPSLSKADMHAFAAPYADVPRSAKSSITRFSHSVPSLPRFVLFQLRQTRAWKLIEGLTGPANWDSLTTQARLSAQGDQVRRYWGAKDAVDKGCEIAVVFGDKDPLIRDYKAVLTRAIHPDRMVAWAPRGMWIMNAGHLPMEGKAGEVAGLIASYIVTLYGMRYALAAIRTCGLFI</sequence>
<dbReference type="PANTHER" id="PTHR43689:SF28">
    <property type="entry name" value="HALOALKANE DEHALOGENASE FAMILY PROTEIN (AFU_ORTHOLOGUE AFUA_8G01700)"/>
    <property type="match status" value="1"/>
</dbReference>
<accession>Q5B9I0</accession>
<evidence type="ECO:0000256" key="1">
    <source>
        <dbReference type="SAM" id="Phobius"/>
    </source>
</evidence>
<reference evidence="4" key="1">
    <citation type="journal article" date="2005" name="Nature">
        <title>Sequencing of Aspergillus nidulans and comparative analysis with A. fumigatus and A. oryzae.</title>
        <authorList>
            <person name="Galagan J.E."/>
            <person name="Calvo S.E."/>
            <person name="Cuomo C."/>
            <person name="Ma L.J."/>
            <person name="Wortman J.R."/>
            <person name="Batzoglou S."/>
            <person name="Lee S.I."/>
            <person name="Basturkmen M."/>
            <person name="Spevak C.C."/>
            <person name="Clutterbuck J."/>
            <person name="Kapitonov V."/>
            <person name="Jurka J."/>
            <person name="Scazzocchio C."/>
            <person name="Farman M."/>
            <person name="Butler J."/>
            <person name="Purcell S."/>
            <person name="Harris S."/>
            <person name="Braus G.H."/>
            <person name="Draht O."/>
            <person name="Busch S."/>
            <person name="D'Enfert C."/>
            <person name="Bouchier C."/>
            <person name="Goldman G.H."/>
            <person name="Bell-Pedersen D."/>
            <person name="Griffiths-Jones S."/>
            <person name="Doonan J.H."/>
            <person name="Yu J."/>
            <person name="Vienken K."/>
            <person name="Pain A."/>
            <person name="Freitag M."/>
            <person name="Selker E.U."/>
            <person name="Archer D.B."/>
            <person name="Penalva M.A."/>
            <person name="Oakley B.R."/>
            <person name="Momany M."/>
            <person name="Tanaka T."/>
            <person name="Kumagai T."/>
            <person name="Asai K."/>
            <person name="Machida M."/>
            <person name="Nierman W.C."/>
            <person name="Denning D.W."/>
            <person name="Caddick M."/>
            <person name="Hynes M."/>
            <person name="Paoletti M."/>
            <person name="Fischer R."/>
            <person name="Miller B."/>
            <person name="Dyer P."/>
            <person name="Sachs M.S."/>
            <person name="Osmani S.A."/>
            <person name="Birren B.W."/>
        </authorList>
    </citation>
    <scope>NUCLEOTIDE SEQUENCE [LARGE SCALE GENOMIC DNA]</scope>
    <source>
        <strain evidence="4">FGSC A4 / ATCC 38163 / CBS 112.46 / NRRL 194 / M139</strain>
    </source>
</reference>
<evidence type="ECO:0000313" key="3">
    <source>
        <dbReference type="EMBL" id="CBF83988.1"/>
    </source>
</evidence>